<keyword evidence="11" id="KW-1185">Reference proteome</keyword>
<evidence type="ECO:0000256" key="6">
    <source>
        <dbReference type="ARBA" id="ARBA00022989"/>
    </source>
</evidence>
<protein>
    <submittedName>
        <fullName evidence="10">YeeE/YedE family protein</fullName>
    </submittedName>
</protein>
<feature type="transmembrane region" description="Helical" evidence="9">
    <location>
        <begin position="200"/>
        <end position="219"/>
    </location>
</feature>
<keyword evidence="5 9" id="KW-0812">Transmembrane</keyword>
<feature type="transmembrane region" description="Helical" evidence="9">
    <location>
        <begin position="299"/>
        <end position="318"/>
    </location>
</feature>
<keyword evidence="3" id="KW-1003">Cell membrane</keyword>
<keyword evidence="4" id="KW-0997">Cell inner membrane</keyword>
<evidence type="ECO:0000256" key="4">
    <source>
        <dbReference type="ARBA" id="ARBA00022519"/>
    </source>
</evidence>
<comment type="caution">
    <text evidence="10">The sequence shown here is derived from an EMBL/GenBank/DDBJ whole genome shotgun (WGS) entry which is preliminary data.</text>
</comment>
<dbReference type="Proteomes" id="UP001431902">
    <property type="component" value="Unassembled WGS sequence"/>
</dbReference>
<comment type="similarity">
    <text evidence="8">Belongs to the TsuA/YedE (TC 9.B.102) family.</text>
</comment>
<evidence type="ECO:0000313" key="11">
    <source>
        <dbReference type="Proteomes" id="UP001431902"/>
    </source>
</evidence>
<feature type="transmembrane region" description="Helical" evidence="9">
    <location>
        <begin position="56"/>
        <end position="77"/>
    </location>
</feature>
<evidence type="ECO:0000256" key="3">
    <source>
        <dbReference type="ARBA" id="ARBA00022475"/>
    </source>
</evidence>
<feature type="transmembrane region" description="Helical" evidence="9">
    <location>
        <begin position="13"/>
        <end position="31"/>
    </location>
</feature>
<dbReference type="PANTHER" id="PTHR30574:SF1">
    <property type="entry name" value="SULPHUR TRANSPORT DOMAIN-CONTAINING PROTEIN"/>
    <property type="match status" value="1"/>
</dbReference>
<comment type="subcellular location">
    <subcellularLocation>
        <location evidence="1">Cell inner membrane</location>
        <topology evidence="1">Multi-pass membrane protein</topology>
    </subcellularLocation>
</comment>
<gene>
    <name evidence="10" type="ORF">QLQ16_09580</name>
</gene>
<accession>A0ABT6X7I5</accession>
<dbReference type="Pfam" id="PF04143">
    <property type="entry name" value="Sulf_transp"/>
    <property type="match status" value="1"/>
</dbReference>
<dbReference type="InterPro" id="IPR007272">
    <property type="entry name" value="Sulf_transp_TsuA/YedE"/>
</dbReference>
<dbReference type="PANTHER" id="PTHR30574">
    <property type="entry name" value="INNER MEMBRANE PROTEIN YEDE"/>
    <property type="match status" value="1"/>
</dbReference>
<organism evidence="10 11">
    <name type="scientific">Limnohabitans lacus</name>
    <dbReference type="NCBI Taxonomy" id="3045173"/>
    <lineage>
        <taxon>Bacteria</taxon>
        <taxon>Pseudomonadati</taxon>
        <taxon>Pseudomonadota</taxon>
        <taxon>Betaproteobacteria</taxon>
        <taxon>Burkholderiales</taxon>
        <taxon>Comamonadaceae</taxon>
        <taxon>Limnohabitans</taxon>
    </lineage>
</organism>
<evidence type="ECO:0000256" key="7">
    <source>
        <dbReference type="ARBA" id="ARBA00023136"/>
    </source>
</evidence>
<evidence type="ECO:0000256" key="8">
    <source>
        <dbReference type="ARBA" id="ARBA00035655"/>
    </source>
</evidence>
<keyword evidence="6 9" id="KW-1133">Transmembrane helix</keyword>
<dbReference type="EMBL" id="JASGBH010000006">
    <property type="protein sequence ID" value="MDI9234086.1"/>
    <property type="molecule type" value="Genomic_DNA"/>
</dbReference>
<feature type="transmembrane region" description="Helical" evidence="9">
    <location>
        <begin position="166"/>
        <end position="193"/>
    </location>
</feature>
<proteinExistence type="inferred from homology"/>
<feature type="transmembrane region" description="Helical" evidence="9">
    <location>
        <begin position="89"/>
        <end position="112"/>
    </location>
</feature>
<sequence>MNLASLLETWGDANVLAAGGVLIGLVFGFAAQRTRFCARAAVLECCEGQAGERLSVWLLAFGACLFSVQLLVSMGWLKPSVSRFMAQPGSISGAVLGGLCFGAGMILTRGCASRLLVLSANGNLRALLSGLVFAVTVQATVGGWLAPLKLQLTQLWPVDGGPSRDLLQVTGLGPTGGLVLSALGLVIGLAFFLRHHAGRWALGLGAALAGSTIAMGWGLTQAIASASFEPVAVQSLSFSSPSAEWLMRVLSTANAASWGFDTGVLPGTFLGSLIGALVGREFKLEGFKTENKLGHYLTGAILMGFGAVLAGGCTVGAGMTGGSIFALTAWTTLISIWAGAGLAWRLSKSMGWAI</sequence>
<evidence type="ECO:0000256" key="1">
    <source>
        <dbReference type="ARBA" id="ARBA00004429"/>
    </source>
</evidence>
<reference evidence="10" key="1">
    <citation type="submission" date="2023-05" db="EMBL/GenBank/DDBJ databases">
        <title>Limnohabitans sp. strain HM2-2 Genome sequencing and assembly.</title>
        <authorList>
            <person name="Jung Y."/>
        </authorList>
    </citation>
    <scope>NUCLEOTIDE SEQUENCE</scope>
    <source>
        <strain evidence="10">HM2-2</strain>
    </source>
</reference>
<evidence type="ECO:0000256" key="5">
    <source>
        <dbReference type="ARBA" id="ARBA00022692"/>
    </source>
</evidence>
<name>A0ABT6X7I5_9BURK</name>
<evidence type="ECO:0000256" key="9">
    <source>
        <dbReference type="SAM" id="Phobius"/>
    </source>
</evidence>
<feature type="transmembrane region" description="Helical" evidence="9">
    <location>
        <begin position="255"/>
        <end position="278"/>
    </location>
</feature>
<keyword evidence="7 9" id="KW-0472">Membrane</keyword>
<evidence type="ECO:0000313" key="10">
    <source>
        <dbReference type="EMBL" id="MDI9234086.1"/>
    </source>
</evidence>
<feature type="transmembrane region" description="Helical" evidence="9">
    <location>
        <begin position="124"/>
        <end position="146"/>
    </location>
</feature>
<dbReference type="RefSeq" id="WP_283224468.1">
    <property type="nucleotide sequence ID" value="NZ_JASGBH010000006.1"/>
</dbReference>
<feature type="transmembrane region" description="Helical" evidence="9">
    <location>
        <begin position="324"/>
        <end position="344"/>
    </location>
</feature>
<keyword evidence="2" id="KW-0813">Transport</keyword>
<evidence type="ECO:0000256" key="2">
    <source>
        <dbReference type="ARBA" id="ARBA00022448"/>
    </source>
</evidence>